<evidence type="ECO:0000256" key="2">
    <source>
        <dbReference type="ARBA" id="ARBA00023136"/>
    </source>
</evidence>
<dbReference type="InterPro" id="IPR039565">
    <property type="entry name" value="BamD-like"/>
</dbReference>
<dbReference type="InterPro" id="IPR017689">
    <property type="entry name" value="BamD"/>
</dbReference>
<feature type="repeat" description="TPR" evidence="4">
    <location>
        <begin position="74"/>
        <end position="107"/>
    </location>
</feature>
<evidence type="ECO:0000256" key="3">
    <source>
        <dbReference type="ARBA" id="ARBA00023237"/>
    </source>
</evidence>
<keyword evidence="1" id="KW-0732">Signal</keyword>
<dbReference type="HAMAP" id="MF_00922">
    <property type="entry name" value="OM_assembly_BamD"/>
    <property type="match status" value="1"/>
</dbReference>
<keyword evidence="3" id="KW-0998">Cell outer membrane</keyword>
<keyword evidence="4" id="KW-0802">TPR repeat</keyword>
<organism evidence="6 7">
    <name type="scientific">Fundidesulfovibrio magnetotacticus</name>
    <dbReference type="NCBI Taxonomy" id="2730080"/>
    <lineage>
        <taxon>Bacteria</taxon>
        <taxon>Pseudomonadati</taxon>
        <taxon>Thermodesulfobacteriota</taxon>
        <taxon>Desulfovibrionia</taxon>
        <taxon>Desulfovibrionales</taxon>
        <taxon>Desulfovibrionaceae</taxon>
        <taxon>Fundidesulfovibrio</taxon>
    </lineage>
</organism>
<evidence type="ECO:0000313" key="7">
    <source>
        <dbReference type="Proteomes" id="UP000494245"/>
    </source>
</evidence>
<dbReference type="Pfam" id="PF13525">
    <property type="entry name" value="YfiO"/>
    <property type="match status" value="1"/>
</dbReference>
<name>A0A6V8LWC7_9BACT</name>
<reference evidence="6 7" key="2">
    <citation type="submission" date="2020-05" db="EMBL/GenBank/DDBJ databases">
        <title>Draft genome sequence of Desulfovibrio sp. strainFSS-1.</title>
        <authorList>
            <person name="Shimoshige H."/>
            <person name="Kobayashi H."/>
            <person name="Maekawa T."/>
        </authorList>
    </citation>
    <scope>NUCLEOTIDE SEQUENCE [LARGE SCALE GENOMIC DNA]</scope>
    <source>
        <strain evidence="6 7">SIID29052-01</strain>
    </source>
</reference>
<evidence type="ECO:0000256" key="1">
    <source>
        <dbReference type="ARBA" id="ARBA00022729"/>
    </source>
</evidence>
<dbReference type="EMBL" id="BLTE01000010">
    <property type="protein sequence ID" value="GFK94578.1"/>
    <property type="molecule type" value="Genomic_DNA"/>
</dbReference>
<dbReference type="PROSITE" id="PS50005">
    <property type="entry name" value="TPR"/>
    <property type="match status" value="1"/>
</dbReference>
<evidence type="ECO:0000313" key="6">
    <source>
        <dbReference type="EMBL" id="GFK94578.1"/>
    </source>
</evidence>
<gene>
    <name evidence="6" type="primary">bamD_1</name>
    <name evidence="6" type="ORF">NNJEOMEG_02425</name>
</gene>
<dbReference type="AlphaFoldDB" id="A0A6V8LWC7"/>
<protein>
    <submittedName>
        <fullName evidence="6">Outer membrane protein assembly factor BamD</fullName>
    </submittedName>
</protein>
<dbReference type="PROSITE" id="PS51257">
    <property type="entry name" value="PROKAR_LIPOPROTEIN"/>
    <property type="match status" value="1"/>
</dbReference>
<comment type="caution">
    <text evidence="6">The sequence shown here is derived from an EMBL/GenBank/DDBJ whole genome shotgun (WGS) entry which is preliminary data.</text>
</comment>
<evidence type="ECO:0000259" key="5">
    <source>
        <dbReference type="Pfam" id="PF13525"/>
    </source>
</evidence>
<dbReference type="InterPro" id="IPR019734">
    <property type="entry name" value="TPR_rpt"/>
</dbReference>
<sequence length="244" mass="28940">MTRSHFLRAGCLALVLFGLSGCGFIDYFFLPPPDDTAQELWEAGREAMREKRYTQAQEYFLKLKDRYPFSPYTPDGLIGLGDAYFMDEKFVQATDAYKEFEALHPRHEQIPYVLYQIGVSTFRRLESIDLPQDGLGEAIQYFTILRDAYPNTEWGKDAQEWIVKCRTRMAAHEIFVADFYWNSGRFGAAWRRYMFVAENFKDLPEIFKYSKERAQLSYLEYQKTLTESERREVEGSWRNFMKWL</sequence>
<keyword evidence="2" id="KW-0472">Membrane</keyword>
<keyword evidence="7" id="KW-1185">Reference proteome</keyword>
<feature type="domain" description="Outer membrane lipoprotein BamD-like" evidence="5">
    <location>
        <begin position="34"/>
        <end position="205"/>
    </location>
</feature>
<accession>A0A6V8LWC7</accession>
<dbReference type="RefSeq" id="WP_173084788.1">
    <property type="nucleotide sequence ID" value="NZ_BLTE01000010.1"/>
</dbReference>
<evidence type="ECO:0000256" key="4">
    <source>
        <dbReference type="PROSITE-ProRule" id="PRU00339"/>
    </source>
</evidence>
<dbReference type="Proteomes" id="UP000494245">
    <property type="component" value="Unassembled WGS sequence"/>
</dbReference>
<dbReference type="CDD" id="cd15830">
    <property type="entry name" value="BamD"/>
    <property type="match status" value="1"/>
</dbReference>
<reference evidence="6 7" key="1">
    <citation type="submission" date="2020-04" db="EMBL/GenBank/DDBJ databases">
        <authorList>
            <consortium name="Desulfovibrio sp. FSS-1 genome sequencing consortium"/>
            <person name="Shimoshige H."/>
            <person name="Kobayashi H."/>
            <person name="Maekawa T."/>
        </authorList>
    </citation>
    <scope>NUCLEOTIDE SEQUENCE [LARGE SCALE GENOMIC DNA]</scope>
    <source>
        <strain evidence="6 7">SIID29052-01</strain>
    </source>
</reference>
<proteinExistence type="inferred from homology"/>
<dbReference type="SUPFAM" id="SSF48452">
    <property type="entry name" value="TPR-like"/>
    <property type="match status" value="1"/>
</dbReference>
<dbReference type="InterPro" id="IPR011990">
    <property type="entry name" value="TPR-like_helical_dom_sf"/>
</dbReference>
<dbReference type="NCBIfam" id="TIGR03302">
    <property type="entry name" value="OM_YfiO"/>
    <property type="match status" value="1"/>
</dbReference>
<dbReference type="Gene3D" id="1.25.40.10">
    <property type="entry name" value="Tetratricopeptide repeat domain"/>
    <property type="match status" value="1"/>
</dbReference>